<dbReference type="SUPFAM" id="SSF55729">
    <property type="entry name" value="Acyl-CoA N-acyltransferases (Nat)"/>
    <property type="match status" value="1"/>
</dbReference>
<sequence length="167" mass="19045">MLQLRALEPEDLEFLYTIENDPSLWEVTSACGPYSRYALKQYLAAQPSSIYENNQLRLIATKEDGSAIGTVDLFDFSPIDMRAEVGLAILKDERGKGYGLEMLQKATDYARLFLNIHQLVAHISLCSNERSLQTFRQCGFEDLVILTNWHFCNGAFEDVVLVRKFLI</sequence>
<name>A0A929RXM8_9BACT</name>
<dbReference type="EMBL" id="JABZGR010000008">
    <property type="protein sequence ID" value="MBF0970186.1"/>
    <property type="molecule type" value="Genomic_DNA"/>
</dbReference>
<proteinExistence type="predicted"/>
<accession>A0A929RXM8</accession>
<evidence type="ECO:0000259" key="1">
    <source>
        <dbReference type="PROSITE" id="PS51186"/>
    </source>
</evidence>
<dbReference type="Gene3D" id="3.40.630.30">
    <property type="match status" value="1"/>
</dbReference>
<gene>
    <name evidence="2" type="ORF">HXK21_03990</name>
</gene>
<evidence type="ECO:0000313" key="2">
    <source>
        <dbReference type="EMBL" id="MBF0970186.1"/>
    </source>
</evidence>
<dbReference type="GO" id="GO:0016747">
    <property type="term" value="F:acyltransferase activity, transferring groups other than amino-acyl groups"/>
    <property type="evidence" value="ECO:0007669"/>
    <property type="project" value="InterPro"/>
</dbReference>
<comment type="caution">
    <text evidence="2">The sequence shown here is derived from an EMBL/GenBank/DDBJ whole genome shotgun (WGS) entry which is preliminary data.</text>
</comment>
<organism evidence="2 3">
    <name type="scientific">Alloprevotella tannerae</name>
    <dbReference type="NCBI Taxonomy" id="76122"/>
    <lineage>
        <taxon>Bacteria</taxon>
        <taxon>Pseudomonadati</taxon>
        <taxon>Bacteroidota</taxon>
        <taxon>Bacteroidia</taxon>
        <taxon>Bacteroidales</taxon>
        <taxon>Prevotellaceae</taxon>
        <taxon>Alloprevotella</taxon>
    </lineage>
</organism>
<dbReference type="Pfam" id="PF13302">
    <property type="entry name" value="Acetyltransf_3"/>
    <property type="match status" value="1"/>
</dbReference>
<dbReference type="RefSeq" id="WP_303763446.1">
    <property type="nucleotide sequence ID" value="NZ_JABZGR010000008.1"/>
</dbReference>
<dbReference type="AlphaFoldDB" id="A0A929RXM8"/>
<dbReference type="InterPro" id="IPR000182">
    <property type="entry name" value="GNAT_dom"/>
</dbReference>
<protein>
    <submittedName>
        <fullName evidence="2">GNAT family N-acetyltransferase</fullName>
    </submittedName>
</protein>
<feature type="domain" description="N-acetyltransferase" evidence="1">
    <location>
        <begin position="2"/>
        <end position="163"/>
    </location>
</feature>
<reference evidence="2" key="1">
    <citation type="submission" date="2020-04" db="EMBL/GenBank/DDBJ databases">
        <title>Deep metagenomics examines the oral microbiome during advanced dental caries in children, revealing novel taxa and co-occurrences with host molecules.</title>
        <authorList>
            <person name="Baker J.L."/>
            <person name="Morton J.T."/>
            <person name="Dinis M."/>
            <person name="Alvarez R."/>
            <person name="Tran N.C."/>
            <person name="Knight R."/>
            <person name="Edlund A."/>
        </authorList>
    </citation>
    <scope>NUCLEOTIDE SEQUENCE</scope>
    <source>
        <strain evidence="2">JCVI_34_bin.1</strain>
    </source>
</reference>
<dbReference type="InterPro" id="IPR016181">
    <property type="entry name" value="Acyl_CoA_acyltransferase"/>
</dbReference>
<dbReference type="Proteomes" id="UP000704068">
    <property type="component" value="Unassembled WGS sequence"/>
</dbReference>
<evidence type="ECO:0000313" key="3">
    <source>
        <dbReference type="Proteomes" id="UP000704068"/>
    </source>
</evidence>
<dbReference type="PROSITE" id="PS51186">
    <property type="entry name" value="GNAT"/>
    <property type="match status" value="1"/>
</dbReference>
<dbReference type="PANTHER" id="PTHR43415">
    <property type="entry name" value="SPERMIDINE N(1)-ACETYLTRANSFERASE"/>
    <property type="match status" value="1"/>
</dbReference>
<dbReference type="PANTHER" id="PTHR43415:SF3">
    <property type="entry name" value="GNAT-FAMILY ACETYLTRANSFERASE"/>
    <property type="match status" value="1"/>
</dbReference>
<dbReference type="CDD" id="cd04301">
    <property type="entry name" value="NAT_SF"/>
    <property type="match status" value="1"/>
</dbReference>